<dbReference type="GO" id="GO:0043565">
    <property type="term" value="F:sequence-specific DNA binding"/>
    <property type="evidence" value="ECO:0007669"/>
    <property type="project" value="InterPro"/>
</dbReference>
<dbReference type="GO" id="GO:0008270">
    <property type="term" value="F:zinc ion binding"/>
    <property type="evidence" value="ECO:0007669"/>
    <property type="project" value="UniProtKB-KW"/>
</dbReference>
<dbReference type="Pfam" id="PF00104">
    <property type="entry name" value="Hormone_recep"/>
    <property type="match status" value="1"/>
</dbReference>
<dbReference type="FunFam" id="3.30.50.10:FF:000019">
    <property type="entry name" value="Nuclear receptor subfamily 2 group E member"/>
    <property type="match status" value="1"/>
</dbReference>
<dbReference type="PANTHER" id="PTHR24083">
    <property type="entry name" value="NUCLEAR HORMONE RECEPTOR"/>
    <property type="match status" value="1"/>
</dbReference>
<dbReference type="Gene3D" id="3.30.50.10">
    <property type="entry name" value="Erythroid Transcription Factor GATA-1, subunit A"/>
    <property type="match status" value="1"/>
</dbReference>
<dbReference type="AlphaFoldDB" id="A0AA36BM59"/>
<dbReference type="PROSITE" id="PS00031">
    <property type="entry name" value="NUCLEAR_REC_DBD_1"/>
    <property type="match status" value="1"/>
</dbReference>
<feature type="domain" description="Nuclear receptor" evidence="12">
    <location>
        <begin position="20"/>
        <end position="99"/>
    </location>
</feature>
<keyword evidence="8 10" id="KW-0675">Receptor</keyword>
<organism evidence="14 15">
    <name type="scientific">Octopus vulgaris</name>
    <name type="common">Common octopus</name>
    <dbReference type="NCBI Taxonomy" id="6645"/>
    <lineage>
        <taxon>Eukaryota</taxon>
        <taxon>Metazoa</taxon>
        <taxon>Spiralia</taxon>
        <taxon>Lophotrochozoa</taxon>
        <taxon>Mollusca</taxon>
        <taxon>Cephalopoda</taxon>
        <taxon>Coleoidea</taxon>
        <taxon>Octopodiformes</taxon>
        <taxon>Octopoda</taxon>
        <taxon>Incirrata</taxon>
        <taxon>Octopodidae</taxon>
        <taxon>Octopus</taxon>
    </lineage>
</organism>
<sequence length="397" mass="45279">MIGIMATNRSTAVKSDRLLDIPCRVCGDRSSGKHYGIYSCDGCSGFFKRSIHRNRVYTCKAQGELKGKCPIDKTHRNQCRACRLKKCFEAEMNKDAVQHERGPRKPKPKPTDQPESTKQIPINEQPIDFSFGNYPPPPASTLSAVQYQHGPINRLYLLDREPGAGLVVDWLQHITPSAFSSPPIRINKEVIQEVTARVLFAVVSWVKQIPAFSVLAPSDQVALLNDCWRELFLLSLVQWEVPFSPLALLEHEPELMPGGELNGPPTARLCAEIQHMKEILSRFKLLNIDPMEFTCLKAIVLFRPECPALNDIRAIENYQDQAQLMLTEYIRCHTPHSATRFGKLLMLLPCLRTINAHIDIIIDVVVLVDLYKLKQKQKKKKRNKNKAEKLKRKRKKR</sequence>
<dbReference type="SMART" id="SM00399">
    <property type="entry name" value="ZnF_C4"/>
    <property type="match status" value="1"/>
</dbReference>
<dbReference type="SUPFAM" id="SSF57716">
    <property type="entry name" value="Glucocorticoid receptor-like (DNA-binding domain)"/>
    <property type="match status" value="1"/>
</dbReference>
<keyword evidence="5 10" id="KW-0805">Transcription regulation</keyword>
<accession>A0AA36BM59</accession>
<dbReference type="Proteomes" id="UP001162480">
    <property type="component" value="Chromosome 19"/>
</dbReference>
<evidence type="ECO:0000256" key="9">
    <source>
        <dbReference type="ARBA" id="ARBA00023242"/>
    </source>
</evidence>
<dbReference type="CDD" id="cd07163">
    <property type="entry name" value="NR_DBD_TLX"/>
    <property type="match status" value="1"/>
</dbReference>
<feature type="region of interest" description="Disordered" evidence="11">
    <location>
        <begin position="377"/>
        <end position="397"/>
    </location>
</feature>
<evidence type="ECO:0000313" key="15">
    <source>
        <dbReference type="Proteomes" id="UP001162480"/>
    </source>
</evidence>
<dbReference type="GO" id="GO:0006357">
    <property type="term" value="P:regulation of transcription by RNA polymerase II"/>
    <property type="evidence" value="ECO:0007669"/>
    <property type="project" value="UniProtKB-ARBA"/>
</dbReference>
<dbReference type="InterPro" id="IPR001628">
    <property type="entry name" value="Znf_hrmn_rcpt"/>
</dbReference>
<evidence type="ECO:0000259" key="12">
    <source>
        <dbReference type="PROSITE" id="PS51030"/>
    </source>
</evidence>
<keyword evidence="9 10" id="KW-0539">Nucleus</keyword>
<dbReference type="GO" id="GO:0032502">
    <property type="term" value="P:developmental process"/>
    <property type="evidence" value="ECO:0007669"/>
    <property type="project" value="UniProtKB-ARBA"/>
</dbReference>
<gene>
    <name evidence="14" type="ORF">OCTVUL_1B023544</name>
</gene>
<proteinExistence type="inferred from homology"/>
<evidence type="ECO:0000313" key="14">
    <source>
        <dbReference type="EMBL" id="CAI9736648.1"/>
    </source>
</evidence>
<keyword evidence="7 10" id="KW-0804">Transcription</keyword>
<feature type="region of interest" description="Disordered" evidence="11">
    <location>
        <begin position="95"/>
        <end position="119"/>
    </location>
</feature>
<dbReference type="GO" id="GO:0005634">
    <property type="term" value="C:nucleus"/>
    <property type="evidence" value="ECO:0007669"/>
    <property type="project" value="UniProtKB-SubCell"/>
</dbReference>
<evidence type="ECO:0000256" key="4">
    <source>
        <dbReference type="ARBA" id="ARBA00022833"/>
    </source>
</evidence>
<feature type="domain" description="NR LBD" evidence="13">
    <location>
        <begin position="147"/>
        <end position="384"/>
    </location>
</feature>
<evidence type="ECO:0000256" key="2">
    <source>
        <dbReference type="ARBA" id="ARBA00022723"/>
    </source>
</evidence>
<dbReference type="EMBL" id="OX597832">
    <property type="protein sequence ID" value="CAI9736648.1"/>
    <property type="molecule type" value="Genomic_DNA"/>
</dbReference>
<dbReference type="InterPro" id="IPR013088">
    <property type="entry name" value="Znf_NHR/GATA"/>
</dbReference>
<keyword evidence="3 10" id="KW-0863">Zinc-finger</keyword>
<dbReference type="InterPro" id="IPR050274">
    <property type="entry name" value="Nuclear_hormone_rcpt_NR2"/>
</dbReference>
<comment type="subcellular location">
    <subcellularLocation>
        <location evidence="1 10">Nucleus</location>
    </subcellularLocation>
</comment>
<protein>
    <submittedName>
        <fullName evidence="14">Nuclear receptor subfamily 2 group E member 1-like</fullName>
    </submittedName>
</protein>
<dbReference type="InterPro" id="IPR000536">
    <property type="entry name" value="Nucl_hrmn_rcpt_lig-bd"/>
</dbReference>
<evidence type="ECO:0000256" key="1">
    <source>
        <dbReference type="ARBA" id="ARBA00004123"/>
    </source>
</evidence>
<dbReference type="SUPFAM" id="SSF48508">
    <property type="entry name" value="Nuclear receptor ligand-binding domain"/>
    <property type="match status" value="1"/>
</dbReference>
<dbReference type="Pfam" id="PF00105">
    <property type="entry name" value="zf-C4"/>
    <property type="match status" value="1"/>
</dbReference>
<keyword evidence="6 10" id="KW-0238">DNA-binding</keyword>
<keyword evidence="4 10" id="KW-0862">Zinc</keyword>
<evidence type="ECO:0000256" key="8">
    <source>
        <dbReference type="ARBA" id="ARBA00023170"/>
    </source>
</evidence>
<evidence type="ECO:0000256" key="7">
    <source>
        <dbReference type="ARBA" id="ARBA00023163"/>
    </source>
</evidence>
<dbReference type="PROSITE" id="PS51030">
    <property type="entry name" value="NUCLEAR_REC_DBD_2"/>
    <property type="match status" value="1"/>
</dbReference>
<dbReference type="GO" id="GO:0003700">
    <property type="term" value="F:DNA-binding transcription factor activity"/>
    <property type="evidence" value="ECO:0007669"/>
    <property type="project" value="InterPro"/>
</dbReference>
<evidence type="ECO:0000259" key="13">
    <source>
        <dbReference type="PROSITE" id="PS51843"/>
    </source>
</evidence>
<comment type="similarity">
    <text evidence="10">Belongs to the nuclear hormone receptor family.</text>
</comment>
<dbReference type="InterPro" id="IPR035500">
    <property type="entry name" value="NHR-like_dom_sf"/>
</dbReference>
<dbReference type="PROSITE" id="PS51843">
    <property type="entry name" value="NR_LBD"/>
    <property type="match status" value="1"/>
</dbReference>
<dbReference type="InterPro" id="IPR001723">
    <property type="entry name" value="Nuclear_hrmn_rcpt"/>
</dbReference>
<evidence type="ECO:0000256" key="11">
    <source>
        <dbReference type="SAM" id="MobiDB-lite"/>
    </source>
</evidence>
<reference evidence="14" key="1">
    <citation type="submission" date="2023-08" db="EMBL/GenBank/DDBJ databases">
        <authorList>
            <person name="Alioto T."/>
            <person name="Alioto T."/>
            <person name="Gomez Garrido J."/>
        </authorList>
    </citation>
    <scope>NUCLEOTIDE SEQUENCE</scope>
</reference>
<keyword evidence="15" id="KW-1185">Reference proteome</keyword>
<evidence type="ECO:0000256" key="10">
    <source>
        <dbReference type="RuleBase" id="RU004334"/>
    </source>
</evidence>
<dbReference type="Gene3D" id="1.10.565.10">
    <property type="entry name" value="Retinoid X Receptor"/>
    <property type="match status" value="1"/>
</dbReference>
<keyword evidence="2 10" id="KW-0479">Metal-binding</keyword>
<dbReference type="PRINTS" id="PR00398">
    <property type="entry name" value="STRDHORMONER"/>
</dbReference>
<name>A0AA36BM59_OCTVU</name>
<evidence type="ECO:0000256" key="3">
    <source>
        <dbReference type="ARBA" id="ARBA00022771"/>
    </source>
</evidence>
<dbReference type="PRINTS" id="PR00047">
    <property type="entry name" value="STROIDFINGER"/>
</dbReference>
<evidence type="ECO:0000256" key="5">
    <source>
        <dbReference type="ARBA" id="ARBA00023015"/>
    </source>
</evidence>
<dbReference type="SMART" id="SM00430">
    <property type="entry name" value="HOLI"/>
    <property type="match status" value="1"/>
</dbReference>
<evidence type="ECO:0000256" key="6">
    <source>
        <dbReference type="ARBA" id="ARBA00023125"/>
    </source>
</evidence>